<dbReference type="AlphaFoldDB" id="A0A2H5Y7P8"/>
<name>A0A2H5Y7P8_9CHLR</name>
<gene>
    <name evidence="3" type="ORF">HRbin22_01652</name>
</gene>
<comment type="caution">
    <text evidence="3">The sequence shown here is derived from an EMBL/GenBank/DDBJ whole genome shotgun (WGS) entry which is preliminary data.</text>
</comment>
<keyword evidence="1" id="KW-0472">Membrane</keyword>
<keyword evidence="1" id="KW-1133">Transmembrane helix</keyword>
<keyword evidence="1" id="KW-0812">Transmembrane</keyword>
<reference evidence="4" key="1">
    <citation type="submission" date="2017-09" db="EMBL/GenBank/DDBJ databases">
        <title>Metaegenomics of thermophilic ammonia-oxidizing enrichment culture.</title>
        <authorList>
            <person name="Kato S."/>
            <person name="Suzuki K."/>
        </authorList>
    </citation>
    <scope>NUCLEOTIDE SEQUENCE [LARGE SCALE GENOMIC DNA]</scope>
</reference>
<dbReference type="PANTHER" id="PTHR37938">
    <property type="entry name" value="BLL0215 PROTEIN"/>
    <property type="match status" value="1"/>
</dbReference>
<accession>A0A2H5Y7P8</accession>
<dbReference type="Proteomes" id="UP000236642">
    <property type="component" value="Unassembled WGS sequence"/>
</dbReference>
<evidence type="ECO:0000256" key="1">
    <source>
        <dbReference type="SAM" id="Phobius"/>
    </source>
</evidence>
<protein>
    <recommendedName>
        <fullName evidence="2">YdbS-like PH domain-containing protein</fullName>
    </recommendedName>
</protein>
<feature type="domain" description="YdbS-like PH" evidence="2">
    <location>
        <begin position="80"/>
        <end position="138"/>
    </location>
</feature>
<dbReference type="PANTHER" id="PTHR37938:SF1">
    <property type="entry name" value="BLL0215 PROTEIN"/>
    <property type="match status" value="1"/>
</dbReference>
<sequence>MGYIEHLLGENERVLFQTRQHPLVLLRPVLGYGIPAGVLIGLAIAGGFLSPPFTLPMVIAGLALAAIPLTLLIRSMLRWWNEVYLVTTRRVVQVEGILNKNVFDSSLEKVNDVVLRQSLWGRLFNYGDIEILTGSEIGVNRLNRIADPLRFKQVMLDQKAMLGERQGLESPGGGELEVLLAQLETLRRSGLLSDQEFEEKKQALLKRMGHN</sequence>
<dbReference type="InterPro" id="IPR005182">
    <property type="entry name" value="YdbS-like_PH"/>
</dbReference>
<feature type="transmembrane region" description="Helical" evidence="1">
    <location>
        <begin position="29"/>
        <end position="49"/>
    </location>
</feature>
<evidence type="ECO:0000313" key="4">
    <source>
        <dbReference type="Proteomes" id="UP000236642"/>
    </source>
</evidence>
<evidence type="ECO:0000313" key="3">
    <source>
        <dbReference type="EMBL" id="GBD09398.1"/>
    </source>
</evidence>
<feature type="transmembrane region" description="Helical" evidence="1">
    <location>
        <begin position="55"/>
        <end position="73"/>
    </location>
</feature>
<dbReference type="Pfam" id="PF03703">
    <property type="entry name" value="bPH_2"/>
    <property type="match status" value="1"/>
</dbReference>
<organism evidence="3 4">
    <name type="scientific">Candidatus Thermoflexus japonica</name>
    <dbReference type="NCBI Taxonomy" id="2035417"/>
    <lineage>
        <taxon>Bacteria</taxon>
        <taxon>Bacillati</taxon>
        <taxon>Chloroflexota</taxon>
        <taxon>Thermoflexia</taxon>
        <taxon>Thermoflexales</taxon>
        <taxon>Thermoflexaceae</taxon>
        <taxon>Thermoflexus</taxon>
    </lineage>
</organism>
<proteinExistence type="predicted"/>
<evidence type="ECO:0000259" key="2">
    <source>
        <dbReference type="Pfam" id="PF03703"/>
    </source>
</evidence>
<dbReference type="EMBL" id="BEHY01000040">
    <property type="protein sequence ID" value="GBD09398.1"/>
    <property type="molecule type" value="Genomic_DNA"/>
</dbReference>